<organism evidence="1 2">
    <name type="scientific">Chlorovirus heliozoae</name>
    <dbReference type="NCBI Taxonomy" id="322019"/>
    <lineage>
        <taxon>Viruses</taxon>
        <taxon>Varidnaviria</taxon>
        <taxon>Bamfordvirae</taxon>
        <taxon>Nucleocytoviricota</taxon>
        <taxon>Megaviricetes</taxon>
        <taxon>Algavirales</taxon>
        <taxon>Phycodnaviridae</taxon>
        <taxon>Chlorovirus</taxon>
    </lineage>
</organism>
<evidence type="ECO:0000313" key="2">
    <source>
        <dbReference type="Proteomes" id="UP000202420"/>
    </source>
</evidence>
<dbReference type="KEGG" id="vg:5470174"/>
<dbReference type="GeneID" id="5470174"/>
<sequence length="84" mass="9510">MCREHGGHLVHERLEIRERHVKMFLEESETPLPLVAHIGAFERVHKAAEVLALLQELEGEFPGVAHADKNRCILGDVVYVCETV</sequence>
<keyword evidence="2" id="KW-1185">Reference proteome</keyword>
<reference evidence="1 2" key="1">
    <citation type="submission" date="2006-09" db="EMBL/GenBank/DDBJ databases">
        <title>Sequence and annotation of the 288-kb ATCV-1 virus that infects an endosymbiotic Chlorella strain of the heliozoon Acanthocystis turfacea.</title>
        <authorList>
            <person name="Fitzgerald L.A."/>
            <person name="Graves M.V."/>
            <person name="Li X."/>
            <person name="Pfitzner A.J.P."/>
            <person name="Hartigan J."/>
            <person name="Van Etten J.L."/>
        </authorList>
    </citation>
    <scope>NUCLEOTIDE SEQUENCE [LARGE SCALE GENOMIC DNA]</scope>
    <source>
        <strain evidence="1 2">ATCV-1</strain>
    </source>
</reference>
<protein>
    <submittedName>
        <fullName evidence="1">Uncharacterized protein z125L</fullName>
    </submittedName>
</protein>
<dbReference type="RefSeq" id="YP_001426606.1">
    <property type="nucleotide sequence ID" value="NC_008724.1"/>
</dbReference>
<proteinExistence type="predicted"/>
<dbReference type="Proteomes" id="UP000202420">
    <property type="component" value="Segment"/>
</dbReference>
<name>A7K885_9PHYC</name>
<dbReference type="EMBL" id="EF101928">
    <property type="protein sequence ID" value="ABT16259.1"/>
    <property type="molecule type" value="Genomic_DNA"/>
</dbReference>
<evidence type="ECO:0000313" key="1">
    <source>
        <dbReference type="EMBL" id="ABT16259.1"/>
    </source>
</evidence>
<gene>
    <name evidence="1" type="primary">z125L</name>
    <name evidence="1" type="ORF">ATCV1_z125L</name>
</gene>
<accession>A7K885</accession>